<keyword evidence="7" id="KW-0732">Signal</keyword>
<keyword evidence="5" id="KW-0129">CBS domain</keyword>
<evidence type="ECO:0000256" key="4">
    <source>
        <dbReference type="ARBA" id="ARBA00022989"/>
    </source>
</evidence>
<dbReference type="GO" id="GO:0015108">
    <property type="term" value="F:chloride transmembrane transporter activity"/>
    <property type="evidence" value="ECO:0007669"/>
    <property type="project" value="InterPro"/>
</dbReference>
<evidence type="ECO:0000256" key="1">
    <source>
        <dbReference type="ARBA" id="ARBA00004141"/>
    </source>
</evidence>
<evidence type="ECO:0000256" key="2">
    <source>
        <dbReference type="ARBA" id="ARBA00022692"/>
    </source>
</evidence>
<keyword evidence="9" id="KW-1185">Reference proteome</keyword>
<keyword evidence="6" id="KW-0472">Membrane</keyword>
<name>A0A699ZYL7_HAELA</name>
<dbReference type="GO" id="GO:0016020">
    <property type="term" value="C:membrane"/>
    <property type="evidence" value="ECO:0007669"/>
    <property type="project" value="UniProtKB-SubCell"/>
</dbReference>
<dbReference type="SUPFAM" id="SSF81340">
    <property type="entry name" value="Clc chloride channel"/>
    <property type="match status" value="1"/>
</dbReference>
<feature type="chain" id="PRO_5025346322" description="Chloride channel protein" evidence="7">
    <location>
        <begin position="23"/>
        <end position="129"/>
    </location>
</feature>
<keyword evidence="4" id="KW-1133">Transmembrane helix</keyword>
<comment type="subcellular location">
    <subcellularLocation>
        <location evidence="1">Membrane</location>
        <topology evidence="1">Multi-pass membrane protein</topology>
    </subcellularLocation>
</comment>
<dbReference type="Pfam" id="PF00654">
    <property type="entry name" value="Voltage_CLC"/>
    <property type="match status" value="1"/>
</dbReference>
<evidence type="ECO:0008006" key="10">
    <source>
        <dbReference type="Google" id="ProtNLM"/>
    </source>
</evidence>
<feature type="signal peptide" evidence="7">
    <location>
        <begin position="1"/>
        <end position="22"/>
    </location>
</feature>
<proteinExistence type="predicted"/>
<comment type="caution">
    <text evidence="8">The sequence shown here is derived from an EMBL/GenBank/DDBJ whole genome shotgun (WGS) entry which is preliminary data.</text>
</comment>
<dbReference type="EMBL" id="BLLF01002364">
    <property type="protein sequence ID" value="GFH23794.1"/>
    <property type="molecule type" value="Genomic_DNA"/>
</dbReference>
<gene>
    <name evidence="8" type="ORF">HaLaN_21472</name>
</gene>
<dbReference type="AlphaFoldDB" id="A0A699ZYL7"/>
<sequence length="129" mass="14008">MYALLGAAGFLGGLMRMSAAQALILMEMTQAPAQLPFLMLTLVLSKEARDVMASNTRDRTLYLVETGQVLQQALDTHRDLAAFPVTLPPLSDKVPGDFVGMISRKNIALLLEEHGLEIVNAEGFNYDSG</sequence>
<reference evidence="8 9" key="1">
    <citation type="submission" date="2020-02" db="EMBL/GenBank/DDBJ databases">
        <title>Draft genome sequence of Haematococcus lacustris strain NIES-144.</title>
        <authorList>
            <person name="Morimoto D."/>
            <person name="Nakagawa S."/>
            <person name="Yoshida T."/>
            <person name="Sawayama S."/>
        </authorList>
    </citation>
    <scope>NUCLEOTIDE SEQUENCE [LARGE SCALE GENOMIC DNA]</scope>
    <source>
        <strain evidence="8 9">NIES-144</strain>
    </source>
</reference>
<evidence type="ECO:0000256" key="7">
    <source>
        <dbReference type="SAM" id="SignalP"/>
    </source>
</evidence>
<dbReference type="Gene3D" id="1.10.3080.10">
    <property type="entry name" value="Clc chloride channel"/>
    <property type="match status" value="1"/>
</dbReference>
<evidence type="ECO:0000256" key="3">
    <source>
        <dbReference type="ARBA" id="ARBA00022737"/>
    </source>
</evidence>
<keyword evidence="2" id="KW-0812">Transmembrane</keyword>
<keyword evidence="3" id="KW-0677">Repeat</keyword>
<organism evidence="8 9">
    <name type="scientific">Haematococcus lacustris</name>
    <name type="common">Green alga</name>
    <name type="synonym">Haematococcus pluvialis</name>
    <dbReference type="NCBI Taxonomy" id="44745"/>
    <lineage>
        <taxon>Eukaryota</taxon>
        <taxon>Viridiplantae</taxon>
        <taxon>Chlorophyta</taxon>
        <taxon>core chlorophytes</taxon>
        <taxon>Chlorophyceae</taxon>
        <taxon>CS clade</taxon>
        <taxon>Chlamydomonadales</taxon>
        <taxon>Haematococcaceae</taxon>
        <taxon>Haematococcus</taxon>
    </lineage>
</organism>
<feature type="non-terminal residue" evidence="8">
    <location>
        <position position="1"/>
    </location>
</feature>
<evidence type="ECO:0000256" key="6">
    <source>
        <dbReference type="ARBA" id="ARBA00023136"/>
    </source>
</evidence>
<evidence type="ECO:0000313" key="9">
    <source>
        <dbReference type="Proteomes" id="UP000485058"/>
    </source>
</evidence>
<dbReference type="Proteomes" id="UP000485058">
    <property type="component" value="Unassembled WGS sequence"/>
</dbReference>
<protein>
    <recommendedName>
        <fullName evidence="10">Chloride channel protein</fullName>
    </recommendedName>
</protein>
<accession>A0A699ZYL7</accession>
<dbReference type="InterPro" id="IPR014743">
    <property type="entry name" value="Cl-channel_core"/>
</dbReference>
<evidence type="ECO:0000256" key="5">
    <source>
        <dbReference type="ARBA" id="ARBA00023122"/>
    </source>
</evidence>
<dbReference type="PANTHER" id="PTHR11689">
    <property type="entry name" value="CHLORIDE CHANNEL PROTEIN CLC FAMILY MEMBER"/>
    <property type="match status" value="1"/>
</dbReference>
<dbReference type="InterPro" id="IPR051280">
    <property type="entry name" value="Cl-channel/antiporter"/>
</dbReference>
<dbReference type="PANTHER" id="PTHR11689:SF136">
    <property type="entry name" value="H(+)_CL(-) EXCHANGE TRANSPORTER 7"/>
    <property type="match status" value="1"/>
</dbReference>
<evidence type="ECO:0000313" key="8">
    <source>
        <dbReference type="EMBL" id="GFH23794.1"/>
    </source>
</evidence>
<dbReference type="InterPro" id="IPR001807">
    <property type="entry name" value="ClC"/>
</dbReference>